<evidence type="ECO:0000256" key="1">
    <source>
        <dbReference type="SAM" id="Phobius"/>
    </source>
</evidence>
<organism evidence="2 3">
    <name type="scientific">Microbacterium phage Sharkboy</name>
    <dbReference type="NCBI Taxonomy" id="2590938"/>
    <lineage>
        <taxon>Viruses</taxon>
        <taxon>Duplodnaviria</taxon>
        <taxon>Heunggongvirae</taxon>
        <taxon>Uroviricota</taxon>
        <taxon>Caudoviricetes</taxon>
        <taxon>Dismasvirus</taxon>
        <taxon>Dismasvirus dismas</taxon>
    </lineage>
</organism>
<feature type="transmembrane region" description="Helical" evidence="1">
    <location>
        <begin position="12"/>
        <end position="37"/>
    </location>
</feature>
<protein>
    <submittedName>
        <fullName evidence="2">Uncharacterized protein</fullName>
    </submittedName>
</protein>
<accession>A0A516KUA1</accession>
<evidence type="ECO:0000313" key="3">
    <source>
        <dbReference type="Proteomes" id="UP000319285"/>
    </source>
</evidence>
<keyword evidence="1" id="KW-0472">Membrane</keyword>
<dbReference type="Proteomes" id="UP000319285">
    <property type="component" value="Segment"/>
</dbReference>
<evidence type="ECO:0000313" key="2">
    <source>
        <dbReference type="EMBL" id="QDP45262.1"/>
    </source>
</evidence>
<dbReference type="EMBL" id="MN062717">
    <property type="protein sequence ID" value="QDP45262.1"/>
    <property type="molecule type" value="Genomic_DNA"/>
</dbReference>
<gene>
    <name evidence="2" type="primary">26</name>
    <name evidence="2" type="ORF">SEA_SHARKBOY_26</name>
</gene>
<proteinExistence type="predicted"/>
<keyword evidence="1" id="KW-1133">Transmembrane helix</keyword>
<name>A0A516KUA1_9CAUD</name>
<sequence>MTQKKPLGPGDALFDFGVIGIWVAYHVLCVAVVGLIVSLTSAQ</sequence>
<reference evidence="2 3" key="1">
    <citation type="submission" date="2019-06" db="EMBL/GenBank/DDBJ databases">
        <authorList>
            <person name="Brown A."/>
            <person name="Cleveland K."/>
            <person name="Dibble R."/>
            <person name="Kelso C."/>
            <person name="Luciani P."/>
            <person name="Martinez J."/>
            <person name="Moore S."/>
            <person name="Norman G."/>
            <person name="Paige C."/>
            <person name="Vining M."/>
            <person name="Werley R."/>
            <person name="Semaan N."/>
            <person name="Chung H."/>
            <person name="Caruso S.M."/>
            <person name="Garlena R.A."/>
            <person name="Russell D.A."/>
            <person name="Pope W.H."/>
            <person name="Jacobs-Sera D."/>
            <person name="Hatfull G.F."/>
        </authorList>
    </citation>
    <scope>NUCLEOTIDE SEQUENCE [LARGE SCALE GENOMIC DNA]</scope>
</reference>
<keyword evidence="1" id="KW-0812">Transmembrane</keyword>